<dbReference type="AlphaFoldDB" id="F2LVT5"/>
<dbReference type="InterPro" id="IPR027417">
    <property type="entry name" value="P-loop_NTPase"/>
</dbReference>
<comment type="function">
    <text evidence="8">Binds and transfers iron-sulfur (Fe-S) clusters to target apoproteins. Can hydrolyze ATP.</text>
</comment>
<evidence type="ECO:0000256" key="5">
    <source>
        <dbReference type="ARBA" id="ARBA00022840"/>
    </source>
</evidence>
<protein>
    <recommendedName>
        <fullName evidence="8">Iron-sulfur cluster carrier protein</fullName>
    </recommendedName>
</protein>
<keyword evidence="6 8" id="KW-0408">Iron</keyword>
<dbReference type="InterPro" id="IPR000808">
    <property type="entry name" value="Mrp-like_CS"/>
</dbReference>
<keyword evidence="11" id="KW-1185">Reference proteome</keyword>
<dbReference type="GO" id="GO:0051539">
    <property type="term" value="F:4 iron, 4 sulfur cluster binding"/>
    <property type="evidence" value="ECO:0007669"/>
    <property type="project" value="TreeGrafter"/>
</dbReference>
<dbReference type="CDD" id="cd02037">
    <property type="entry name" value="Mrp_NBP35"/>
    <property type="match status" value="1"/>
</dbReference>
<dbReference type="Gene3D" id="3.40.50.300">
    <property type="entry name" value="P-loop containing nucleotide triphosphate hydrolases"/>
    <property type="match status" value="1"/>
</dbReference>
<organism evidence="10 11">
    <name type="scientific">Hippea maritima (strain ATCC 700847 / DSM 10411 / MH2)</name>
    <dbReference type="NCBI Taxonomy" id="760142"/>
    <lineage>
        <taxon>Bacteria</taxon>
        <taxon>Pseudomonadati</taxon>
        <taxon>Campylobacterota</taxon>
        <taxon>Desulfurellia</taxon>
        <taxon>Desulfurellales</taxon>
        <taxon>Hippeaceae</taxon>
        <taxon>Hippea</taxon>
    </lineage>
</organism>
<dbReference type="Proteomes" id="UP000008139">
    <property type="component" value="Chromosome"/>
</dbReference>
<dbReference type="Pfam" id="PF01883">
    <property type="entry name" value="FeS_assembly_P"/>
    <property type="match status" value="1"/>
</dbReference>
<dbReference type="EMBL" id="CP002606">
    <property type="protein sequence ID" value="AEA33869.1"/>
    <property type="molecule type" value="Genomic_DNA"/>
</dbReference>
<keyword evidence="7 8" id="KW-0411">Iron-sulfur</keyword>
<dbReference type="InterPro" id="IPR033756">
    <property type="entry name" value="YlxH/NBP35"/>
</dbReference>
<dbReference type="SUPFAM" id="SSF52540">
    <property type="entry name" value="P-loop containing nucleoside triphosphate hydrolases"/>
    <property type="match status" value="1"/>
</dbReference>
<evidence type="ECO:0000256" key="3">
    <source>
        <dbReference type="ARBA" id="ARBA00022723"/>
    </source>
</evidence>
<dbReference type="GO" id="GO:0046872">
    <property type="term" value="F:metal ion binding"/>
    <property type="evidence" value="ECO:0007669"/>
    <property type="project" value="UniProtKB-KW"/>
</dbReference>
<dbReference type="HOGENOM" id="CLU_024839_0_0_7"/>
<dbReference type="Gene3D" id="3.30.300.130">
    <property type="entry name" value="Fe-S cluster assembly (FSCA)"/>
    <property type="match status" value="1"/>
</dbReference>
<reference evidence="10 11" key="1">
    <citation type="journal article" date="2011" name="Stand. Genomic Sci.">
        <title>Complete genome sequence of the thermophilic sulfur-reducer Hippea maritima type strain (MH(2)).</title>
        <authorList>
            <person name="Huntemann M."/>
            <person name="Lu M."/>
            <person name="Nolan M."/>
            <person name="Lapidus A."/>
            <person name="Lucas S."/>
            <person name="Hammon N."/>
            <person name="Deshpande S."/>
            <person name="Cheng J.F."/>
            <person name="Tapia R."/>
            <person name="Han C."/>
            <person name="Goodwin L."/>
            <person name="Pitluck S."/>
            <person name="Liolios K."/>
            <person name="Pagani I."/>
            <person name="Ivanova N."/>
            <person name="Ovchinikova G."/>
            <person name="Pati A."/>
            <person name="Chen A."/>
            <person name="Palaniappan K."/>
            <person name="Land M."/>
            <person name="Hauser L."/>
            <person name="Jeffries C.D."/>
            <person name="Detter J.C."/>
            <person name="Brambilla E.M."/>
            <person name="Rohde M."/>
            <person name="Spring S."/>
            <person name="Goker M."/>
            <person name="Woyke T."/>
            <person name="Bristow J."/>
            <person name="Eisen J.A."/>
            <person name="Markowitz V."/>
            <person name="Hugenholtz P."/>
            <person name="Kyrpides N.C."/>
            <person name="Klenk H.P."/>
            <person name="Mavromatis K."/>
        </authorList>
    </citation>
    <scope>NUCLEOTIDE SEQUENCE [LARGE SCALE GENOMIC DNA]</scope>
    <source>
        <strain evidence="11">ATCC 700847 / DSM 10411 / MH2</strain>
    </source>
</reference>
<dbReference type="InterPro" id="IPR034904">
    <property type="entry name" value="FSCA_dom_sf"/>
</dbReference>
<name>F2LVT5_HIPMA</name>
<dbReference type="STRING" id="760142.Hipma_0899"/>
<evidence type="ECO:0000259" key="9">
    <source>
        <dbReference type="Pfam" id="PF01883"/>
    </source>
</evidence>
<evidence type="ECO:0000256" key="2">
    <source>
        <dbReference type="ARBA" id="ARBA00008205"/>
    </source>
</evidence>
<keyword evidence="3 8" id="KW-0479">Metal-binding</keyword>
<feature type="binding site" evidence="8">
    <location>
        <begin position="98"/>
        <end position="105"/>
    </location>
    <ligand>
        <name>ATP</name>
        <dbReference type="ChEBI" id="CHEBI:30616"/>
    </ligand>
</feature>
<reference evidence="11" key="2">
    <citation type="submission" date="2011-03" db="EMBL/GenBank/DDBJ databases">
        <title>The complete genome of Hippea maritima DSM 10411.</title>
        <authorList>
            <consortium name="US DOE Joint Genome Institute (JGI-PGF)"/>
            <person name="Lucas S."/>
            <person name="Copeland A."/>
            <person name="Lapidus A."/>
            <person name="Bruce D."/>
            <person name="Goodwin L."/>
            <person name="Pitluck S."/>
            <person name="Peters L."/>
            <person name="Kyrpides N."/>
            <person name="Mavromatis K."/>
            <person name="Pagani I."/>
            <person name="Ivanova N."/>
            <person name="Mikhailova N."/>
            <person name="Lu M."/>
            <person name="Detter J.C."/>
            <person name="Tapia R."/>
            <person name="Han C."/>
            <person name="Land M."/>
            <person name="Hauser L."/>
            <person name="Markowitz V."/>
            <person name="Cheng J.-F."/>
            <person name="Hugenholtz P."/>
            <person name="Woyke T."/>
            <person name="Wu D."/>
            <person name="Spring S."/>
            <person name="Schroeder M."/>
            <person name="Brambilla E."/>
            <person name="Klenk H.-P."/>
            <person name="Eisen J.A."/>
        </authorList>
    </citation>
    <scope>NUCLEOTIDE SEQUENCE [LARGE SCALE GENOMIC DNA]</scope>
    <source>
        <strain evidence="11">ATCC 700847 / DSM 10411 / MH2</strain>
    </source>
</reference>
<keyword evidence="4 8" id="KW-0547">Nucleotide-binding</keyword>
<gene>
    <name evidence="10" type="ordered locus">Hipma_0899</name>
</gene>
<dbReference type="PANTHER" id="PTHR42961">
    <property type="entry name" value="IRON-SULFUR PROTEIN NUBPL"/>
    <property type="match status" value="1"/>
</dbReference>
<comment type="subunit">
    <text evidence="8">Homodimer.</text>
</comment>
<evidence type="ECO:0000256" key="4">
    <source>
        <dbReference type="ARBA" id="ARBA00022741"/>
    </source>
</evidence>
<evidence type="ECO:0000256" key="7">
    <source>
        <dbReference type="ARBA" id="ARBA00023014"/>
    </source>
</evidence>
<dbReference type="InterPro" id="IPR019591">
    <property type="entry name" value="Mrp/NBP35_ATP-bd"/>
</dbReference>
<proteinExistence type="inferred from homology"/>
<dbReference type="GO" id="GO:0016226">
    <property type="term" value="P:iron-sulfur cluster assembly"/>
    <property type="evidence" value="ECO:0007669"/>
    <property type="project" value="InterPro"/>
</dbReference>
<keyword evidence="8" id="KW-0378">Hydrolase</keyword>
<dbReference type="GO" id="GO:0005524">
    <property type="term" value="F:ATP binding"/>
    <property type="evidence" value="ECO:0007669"/>
    <property type="project" value="UniProtKB-UniRule"/>
</dbReference>
<dbReference type="Pfam" id="PF10609">
    <property type="entry name" value="ParA"/>
    <property type="match status" value="1"/>
</dbReference>
<comment type="similarity">
    <text evidence="2">In the C-terminal section; belongs to the Mrp/NBP35 ATP-binding proteins family.</text>
</comment>
<evidence type="ECO:0000256" key="8">
    <source>
        <dbReference type="HAMAP-Rule" id="MF_02040"/>
    </source>
</evidence>
<evidence type="ECO:0000256" key="6">
    <source>
        <dbReference type="ARBA" id="ARBA00023004"/>
    </source>
</evidence>
<comment type="similarity">
    <text evidence="8">Belongs to the Mrp/NBP35 ATP-binding proteins family.</text>
</comment>
<feature type="domain" description="MIP18 family-like" evidence="9">
    <location>
        <begin position="2"/>
        <end position="73"/>
    </location>
</feature>
<dbReference type="GO" id="GO:0016887">
    <property type="term" value="F:ATP hydrolysis activity"/>
    <property type="evidence" value="ECO:0007669"/>
    <property type="project" value="UniProtKB-UniRule"/>
</dbReference>
<dbReference type="FunFam" id="3.40.50.300:FF:001119">
    <property type="entry name" value="Iron-sulfur cluster carrier protein"/>
    <property type="match status" value="1"/>
</dbReference>
<dbReference type="KEGG" id="hmr:Hipma_0899"/>
<dbReference type="HAMAP" id="MF_02040">
    <property type="entry name" value="Mrp_NBP35"/>
    <property type="match status" value="1"/>
</dbReference>
<keyword evidence="5 8" id="KW-0067">ATP-binding</keyword>
<dbReference type="SUPFAM" id="SSF117916">
    <property type="entry name" value="Fe-S cluster assembly (FSCA) domain-like"/>
    <property type="match status" value="1"/>
</dbReference>
<dbReference type="InterPro" id="IPR002744">
    <property type="entry name" value="MIP18-like"/>
</dbReference>
<evidence type="ECO:0000313" key="10">
    <source>
        <dbReference type="EMBL" id="AEA33869.1"/>
    </source>
</evidence>
<dbReference type="GO" id="GO:0140663">
    <property type="term" value="F:ATP-dependent FeS chaperone activity"/>
    <property type="evidence" value="ECO:0007669"/>
    <property type="project" value="InterPro"/>
</dbReference>
<dbReference type="PANTHER" id="PTHR42961:SF2">
    <property type="entry name" value="IRON-SULFUR PROTEIN NUBPL"/>
    <property type="match status" value="1"/>
</dbReference>
<evidence type="ECO:0000256" key="1">
    <source>
        <dbReference type="ARBA" id="ARBA00007352"/>
    </source>
</evidence>
<dbReference type="InterPro" id="IPR044304">
    <property type="entry name" value="NUBPL-like"/>
</dbReference>
<dbReference type="OrthoDB" id="9809679at2"/>
<comment type="similarity">
    <text evidence="1">In the N-terminal section; belongs to the MIP18 family.</text>
</comment>
<accession>F2LVT5</accession>
<dbReference type="PROSITE" id="PS01215">
    <property type="entry name" value="MRP"/>
    <property type="match status" value="1"/>
</dbReference>
<evidence type="ECO:0000313" key="11">
    <source>
        <dbReference type="Proteomes" id="UP000008139"/>
    </source>
</evidence>
<dbReference type="FunCoup" id="F2LVT5">
    <property type="interactions" value="388"/>
</dbReference>
<dbReference type="eggNOG" id="COG0489">
    <property type="taxonomic scope" value="Bacteria"/>
</dbReference>
<dbReference type="RefSeq" id="WP_013681910.1">
    <property type="nucleotide sequence ID" value="NC_015318.1"/>
</dbReference>
<dbReference type="InParanoid" id="F2LVT5"/>
<sequence>MKDRVINELSRVFYPGKTHSIIKEGVLDDVVVEGSKVIVKLKLNSDEKDSVVELLKKSIPMSLKKLEGIEDVELVIEKIVDEENKLSHIKHVIATTSGKGGVGKSTVSVNTALALAKFGYKVGLLDADIYGPNIPTMMGIEGTPITIDLKYKDKILPIEKYGIKILSIGNLVPKDAAVIWRGALIHQAIKQFLDDVIWGDLDFLVVDLPPGTGDAQLSLAQLTKVSGGIIVITPQNVAMSDAMRAYDFFKRLNIPTIGVIENMSYFICPHCGARTDIFDHGGAKKFANETGLDFLGEIPIDVEVREGGDKGKPIVISNPTSPVAKAFEDVARSIIEKAKI</sequence>